<dbReference type="EMBL" id="BAABGX010000001">
    <property type="protein sequence ID" value="GAA4299649.1"/>
    <property type="molecule type" value="Genomic_DNA"/>
</dbReference>
<protein>
    <recommendedName>
        <fullName evidence="3">Lipoprotein</fullName>
    </recommendedName>
</protein>
<gene>
    <name evidence="1" type="ORF">GCM10023183_09150</name>
</gene>
<reference evidence="2" key="1">
    <citation type="journal article" date="2019" name="Int. J. Syst. Evol. Microbiol.">
        <title>The Global Catalogue of Microorganisms (GCM) 10K type strain sequencing project: providing services to taxonomists for standard genome sequencing and annotation.</title>
        <authorList>
            <consortium name="The Broad Institute Genomics Platform"/>
            <consortium name="The Broad Institute Genome Sequencing Center for Infectious Disease"/>
            <person name="Wu L."/>
            <person name="Ma J."/>
        </authorList>
    </citation>
    <scope>NUCLEOTIDE SEQUENCE [LARGE SCALE GENOMIC DNA]</scope>
    <source>
        <strain evidence="2">JCM 17917</strain>
    </source>
</reference>
<sequence length="233" mass="26647">MRKLLLPITFGFICLSCGSSSNRTEIDEELKASVDSIRVEREAEQRNQARLDSISKTEEHLAIKGIEFGISEAEFNKKKSAFLKPLRLNKREAQYESIPEYRLGTYRFDNLSGTFHKNKLYRIDLRGELVHYNDYDHSMPTEFNALSSLLTEKYGKPFIENPLPEWHTIKDGYGKTIQSWLIGDKYISIGLFNTGGGYYTLNFTAIQSSASDRIIQENTAKSEALKKKDANVL</sequence>
<evidence type="ECO:0000313" key="2">
    <source>
        <dbReference type="Proteomes" id="UP001501844"/>
    </source>
</evidence>
<proteinExistence type="predicted"/>
<dbReference type="Proteomes" id="UP001501844">
    <property type="component" value="Unassembled WGS sequence"/>
</dbReference>
<comment type="caution">
    <text evidence="1">The sequence shown here is derived from an EMBL/GenBank/DDBJ whole genome shotgun (WGS) entry which is preliminary data.</text>
</comment>
<organism evidence="1 2">
    <name type="scientific">Nibribacter koreensis</name>
    <dbReference type="NCBI Taxonomy" id="1084519"/>
    <lineage>
        <taxon>Bacteria</taxon>
        <taxon>Pseudomonadati</taxon>
        <taxon>Bacteroidota</taxon>
        <taxon>Cytophagia</taxon>
        <taxon>Cytophagales</taxon>
        <taxon>Hymenobacteraceae</taxon>
        <taxon>Nibribacter</taxon>
    </lineage>
</organism>
<accession>A0ABP8FBE9</accession>
<name>A0ABP8FBE9_9BACT</name>
<evidence type="ECO:0000313" key="1">
    <source>
        <dbReference type="EMBL" id="GAA4299649.1"/>
    </source>
</evidence>
<dbReference type="RefSeq" id="WP_345162789.1">
    <property type="nucleotide sequence ID" value="NZ_BAABGX010000001.1"/>
</dbReference>
<keyword evidence="2" id="KW-1185">Reference proteome</keyword>
<evidence type="ECO:0008006" key="3">
    <source>
        <dbReference type="Google" id="ProtNLM"/>
    </source>
</evidence>